<dbReference type="OrthoDB" id="2626994at2"/>
<accession>C6CF13</accession>
<protein>
    <recommendedName>
        <fullName evidence="3">Immunity protein 26</fullName>
    </recommendedName>
</protein>
<dbReference type="AlphaFoldDB" id="C6CF13"/>
<dbReference type="STRING" id="561229.Dd1591_1505"/>
<dbReference type="Pfam" id="PF15428">
    <property type="entry name" value="Imm26"/>
    <property type="match status" value="1"/>
</dbReference>
<dbReference type="GeneID" id="45079607"/>
<dbReference type="KEGG" id="dze:Dd1591_1505"/>
<dbReference type="RefSeq" id="WP_012769235.1">
    <property type="nucleotide sequence ID" value="NC_012912.1"/>
</dbReference>
<evidence type="ECO:0000313" key="1">
    <source>
        <dbReference type="EMBL" id="ACT06363.1"/>
    </source>
</evidence>
<dbReference type="HOGENOM" id="CLU_1803118_0_0_6"/>
<evidence type="ECO:0000313" key="2">
    <source>
        <dbReference type="Proteomes" id="UP000002735"/>
    </source>
</evidence>
<proteinExistence type="predicted"/>
<name>C6CF13_DICC1</name>
<dbReference type="Proteomes" id="UP000002735">
    <property type="component" value="Chromosome"/>
</dbReference>
<sequence>MNKKYNEGDVFVIPMNNEKFAICQIVCAFKGRFKKAFSFGVIGIQADCSMPDDSEFLTFKNSRGEFDVIFSSPENIKNGDWVIIGNIPLTQKKEALKIYQSAGNLYQCDEYIRALNKDEYNSFNVMGVAGYELVHQYLSQH</sequence>
<organism evidence="1 2">
    <name type="scientific">Dickeya chrysanthemi (strain Ech1591)</name>
    <name type="common">Dickeya zeae (strain Ech1591)</name>
    <dbReference type="NCBI Taxonomy" id="561229"/>
    <lineage>
        <taxon>Bacteria</taxon>
        <taxon>Pseudomonadati</taxon>
        <taxon>Pseudomonadota</taxon>
        <taxon>Gammaproteobacteria</taxon>
        <taxon>Enterobacterales</taxon>
        <taxon>Pectobacteriaceae</taxon>
        <taxon>Dickeya</taxon>
    </lineage>
</organism>
<reference evidence="1 2" key="1">
    <citation type="submission" date="2009-06" db="EMBL/GenBank/DDBJ databases">
        <title>Complete sequence of Dickeya zeae Ech1591.</title>
        <authorList>
            <consortium name="US DOE Joint Genome Institute"/>
            <person name="Lucas S."/>
            <person name="Copeland A."/>
            <person name="Lapidus A."/>
            <person name="Glavina del Rio T."/>
            <person name="Tice H."/>
            <person name="Bruce D."/>
            <person name="Goodwin L."/>
            <person name="Pitluck S."/>
            <person name="Chertkov O."/>
            <person name="Brettin T."/>
            <person name="Detter J.C."/>
            <person name="Han C."/>
            <person name="Larimer F."/>
            <person name="Land M."/>
            <person name="Hauser L."/>
            <person name="Kyrpides N."/>
            <person name="Ovchinnikova G."/>
            <person name="Balakrishnan V."/>
            <person name="Glasner J."/>
            <person name="Perna N.T."/>
        </authorList>
    </citation>
    <scope>NUCLEOTIDE SEQUENCE [LARGE SCALE GENOMIC DNA]</scope>
    <source>
        <strain evidence="1 2">Ech1591</strain>
    </source>
</reference>
<gene>
    <name evidence="1" type="ordered locus">Dd1591_1505</name>
</gene>
<dbReference type="EMBL" id="CP001655">
    <property type="protein sequence ID" value="ACT06363.1"/>
    <property type="molecule type" value="Genomic_DNA"/>
</dbReference>
<evidence type="ECO:0008006" key="3">
    <source>
        <dbReference type="Google" id="ProtNLM"/>
    </source>
</evidence>
<dbReference type="InterPro" id="IPR029278">
    <property type="entry name" value="Imm26"/>
</dbReference>
<dbReference type="eggNOG" id="ENOG5030MNJ">
    <property type="taxonomic scope" value="Bacteria"/>
</dbReference>